<dbReference type="PANTHER" id="PTHR32331:SF0">
    <property type="entry name" value="UPF0313 PROTEIN YGIQ"/>
    <property type="match status" value="1"/>
</dbReference>
<dbReference type="InterPro" id="IPR013704">
    <property type="entry name" value="UPF0313_N"/>
</dbReference>
<dbReference type="GO" id="GO:0003824">
    <property type="term" value="F:catalytic activity"/>
    <property type="evidence" value="ECO:0007669"/>
    <property type="project" value="InterPro"/>
</dbReference>
<evidence type="ECO:0000256" key="4">
    <source>
        <dbReference type="ARBA" id="ARBA00023004"/>
    </source>
</evidence>
<evidence type="ECO:0000256" key="3">
    <source>
        <dbReference type="ARBA" id="ARBA00022723"/>
    </source>
</evidence>
<evidence type="ECO:0000313" key="8">
    <source>
        <dbReference type="EMBL" id="SDB51678.1"/>
    </source>
</evidence>
<reference evidence="8 9" key="1">
    <citation type="submission" date="2016-10" db="EMBL/GenBank/DDBJ databases">
        <authorList>
            <person name="de Groot N.N."/>
        </authorList>
    </citation>
    <scope>NUCLEOTIDE SEQUENCE [LARGE SCALE GENOMIC DNA]</scope>
    <source>
        <strain evidence="8 9">ASO4-2</strain>
    </source>
</reference>
<comment type="cofactor">
    <cofactor evidence="6">
        <name>[4Fe-4S] cluster</name>
        <dbReference type="ChEBI" id="CHEBI:49883"/>
    </cofactor>
    <text evidence="6">Binds 1 [4Fe-4S] cluster. The cluster is coordinated with 3 cysteines and an exchangeable S-adenosyl-L-methionine.</text>
</comment>
<protein>
    <submittedName>
        <fullName evidence="8">Uncharacterized radical SAM protein YgiQ</fullName>
    </submittedName>
</protein>
<dbReference type="EMBL" id="FMXO01000015">
    <property type="protein sequence ID" value="SDB51678.1"/>
    <property type="molecule type" value="Genomic_DNA"/>
</dbReference>
<dbReference type="PROSITE" id="PS51918">
    <property type="entry name" value="RADICAL_SAM"/>
    <property type="match status" value="1"/>
</dbReference>
<keyword evidence="3 6" id="KW-0479">Metal-binding</keyword>
<dbReference type="SUPFAM" id="SSF102114">
    <property type="entry name" value="Radical SAM enzymes"/>
    <property type="match status" value="1"/>
</dbReference>
<dbReference type="NCBIfam" id="TIGR03904">
    <property type="entry name" value="SAM_YgiQ"/>
    <property type="match status" value="1"/>
</dbReference>
<accession>A0A1G6E2Q5</accession>
<dbReference type="InterPro" id="IPR058240">
    <property type="entry name" value="rSAM_sf"/>
</dbReference>
<feature type="domain" description="Radical SAM core" evidence="7">
    <location>
        <begin position="316"/>
        <end position="584"/>
    </location>
</feature>
<dbReference type="InterPro" id="IPR007197">
    <property type="entry name" value="rSAM"/>
</dbReference>
<feature type="binding site" evidence="6">
    <location>
        <position position="330"/>
    </location>
    <ligand>
        <name>[4Fe-4S] cluster</name>
        <dbReference type="ChEBI" id="CHEBI:49883"/>
        <note>4Fe-4S-S-AdoMet</note>
    </ligand>
</feature>
<sequence>MVKKSLSRIPAQPEFLPMSRNEMQDLGWRELDILLVTGDAYIDHPAFGVPLLGRRLSAHGFKVGIVAQPRWDSLDDIQALGRPRLFAGVSAGALDSMLAHYTAFRRIRRDDAYTPGGRAGARPNRASIVYTNLVKRAFPGLPVVIGGIEASLRRISHYDFWTDKIRRSILLDSKADLLLYGMAERSVLELALALDSVLKEDNSAKRSFAPLSPQTCMRISGAVFSCREADLPVLPDVQELPSHEQILSSPQTLLQATELMEQHVHQGQHGLIQSVGDRLLVITAPSAPLSEQEMDALYDLPFARRQHPSYQEPIPALEMIAASITTHRGCGGGCSFCSLALHQGRRISSRSRKSILAEARNMAAMAHWKGVISDVGGPSANMWQATCTRESEPCRRNSCMHPAVCPFFRVDQQSILAMLTEIRELPDVRHVRVASGVRFDLLLQDSKAAEGLIRDFVGGQLKLAPEHASEKVLRLMRKPQFKVFEQFLALFEHHSARIGKKQFVVPYLMSAFPGCTDQDMVELADWLKKKGWRPQQVQCFVPTPGTLATAMFHAEKDISGNPLFVARGDAQRQAQHQKLTSLIEPAFPGKKNQARSGTRKKK</sequence>
<gene>
    <name evidence="8" type="ORF">SAMN05660653_02563</name>
</gene>
<dbReference type="OrthoDB" id="9803479at2"/>
<keyword evidence="1 6" id="KW-0004">4Fe-4S</keyword>
<dbReference type="PANTHER" id="PTHR32331">
    <property type="entry name" value="UPF0313 PROTEIN YGIQ"/>
    <property type="match status" value="1"/>
</dbReference>
<dbReference type="SFLD" id="SFLDS00029">
    <property type="entry name" value="Radical_SAM"/>
    <property type="match status" value="1"/>
</dbReference>
<dbReference type="RefSeq" id="WP_092122436.1">
    <property type="nucleotide sequence ID" value="NZ_FMXO01000015.1"/>
</dbReference>
<dbReference type="PROSITE" id="PS01278">
    <property type="entry name" value="MTTASE_RADICAL"/>
    <property type="match status" value="1"/>
</dbReference>
<dbReference type="SFLD" id="SFLDG01082">
    <property type="entry name" value="B12-binding_domain_containing"/>
    <property type="match status" value="1"/>
</dbReference>
<keyword evidence="4 6" id="KW-0408">Iron</keyword>
<evidence type="ECO:0000313" key="9">
    <source>
        <dbReference type="Proteomes" id="UP000198771"/>
    </source>
</evidence>
<evidence type="ECO:0000256" key="2">
    <source>
        <dbReference type="ARBA" id="ARBA00022691"/>
    </source>
</evidence>
<dbReference type="Proteomes" id="UP000198771">
    <property type="component" value="Unassembled WGS sequence"/>
</dbReference>
<comment type="similarity">
    <text evidence="6">Belongs to the UPF0313 family.</text>
</comment>
<dbReference type="HAMAP" id="MF_01251">
    <property type="entry name" value="UPF0313"/>
    <property type="match status" value="1"/>
</dbReference>
<keyword evidence="2 6" id="KW-0949">S-adenosyl-L-methionine</keyword>
<evidence type="ECO:0000259" key="7">
    <source>
        <dbReference type="PROSITE" id="PS51918"/>
    </source>
</evidence>
<dbReference type="InterPro" id="IPR022946">
    <property type="entry name" value="UPF0313"/>
</dbReference>
<dbReference type="InterPro" id="IPR006638">
    <property type="entry name" value="Elp3/MiaA/NifB-like_rSAM"/>
</dbReference>
<dbReference type="SMART" id="SM00729">
    <property type="entry name" value="Elp3"/>
    <property type="match status" value="1"/>
</dbReference>
<evidence type="ECO:0000256" key="5">
    <source>
        <dbReference type="ARBA" id="ARBA00023014"/>
    </source>
</evidence>
<feature type="binding site" evidence="6">
    <location>
        <position position="337"/>
    </location>
    <ligand>
        <name>[4Fe-4S] cluster</name>
        <dbReference type="ChEBI" id="CHEBI:49883"/>
        <note>4Fe-4S-S-AdoMet</note>
    </ligand>
</feature>
<dbReference type="GO" id="GO:0051539">
    <property type="term" value="F:4 iron, 4 sulfur cluster binding"/>
    <property type="evidence" value="ECO:0007669"/>
    <property type="project" value="UniProtKB-KW"/>
</dbReference>
<organism evidence="8 9">
    <name type="scientific">Desulfonatronum thiosulfatophilum</name>
    <dbReference type="NCBI Taxonomy" id="617002"/>
    <lineage>
        <taxon>Bacteria</taxon>
        <taxon>Pseudomonadati</taxon>
        <taxon>Thermodesulfobacteriota</taxon>
        <taxon>Desulfovibrionia</taxon>
        <taxon>Desulfovibrionales</taxon>
        <taxon>Desulfonatronaceae</taxon>
        <taxon>Desulfonatronum</taxon>
    </lineage>
</organism>
<keyword evidence="5 6" id="KW-0411">Iron-sulfur</keyword>
<dbReference type="InterPro" id="IPR020612">
    <property type="entry name" value="Methylthiotransferase_CS"/>
</dbReference>
<dbReference type="SFLD" id="SFLDG01069">
    <property type="entry name" value="UPF0313"/>
    <property type="match status" value="1"/>
</dbReference>
<evidence type="ECO:0000256" key="1">
    <source>
        <dbReference type="ARBA" id="ARBA00022485"/>
    </source>
</evidence>
<name>A0A1G6E2Q5_9BACT</name>
<dbReference type="GO" id="GO:0005506">
    <property type="term" value="F:iron ion binding"/>
    <property type="evidence" value="ECO:0007669"/>
    <property type="project" value="UniProtKB-UniRule"/>
</dbReference>
<proteinExistence type="inferred from homology"/>
<dbReference type="AlphaFoldDB" id="A0A1G6E2Q5"/>
<evidence type="ECO:0000256" key="6">
    <source>
        <dbReference type="HAMAP-Rule" id="MF_01251"/>
    </source>
</evidence>
<keyword evidence="9" id="KW-1185">Reference proteome</keyword>
<feature type="binding site" evidence="6">
    <location>
        <position position="334"/>
    </location>
    <ligand>
        <name>[4Fe-4S] cluster</name>
        <dbReference type="ChEBI" id="CHEBI:49883"/>
        <note>4Fe-4S-S-AdoMet</note>
    </ligand>
</feature>
<dbReference type="Pfam" id="PF08497">
    <property type="entry name" value="Radical_SAM_N"/>
    <property type="match status" value="1"/>
</dbReference>
<dbReference type="Gene3D" id="3.80.30.20">
    <property type="entry name" value="tm_1862 like domain"/>
    <property type="match status" value="1"/>
</dbReference>
<dbReference type="InterPro" id="IPR023404">
    <property type="entry name" value="rSAM_horseshoe"/>
</dbReference>